<dbReference type="AlphaFoldDB" id="A0A2B4S3Z6"/>
<dbReference type="OrthoDB" id="2132071at2759"/>
<dbReference type="Gene3D" id="3.40.830.10">
    <property type="entry name" value="LigB-like"/>
    <property type="match status" value="1"/>
</dbReference>
<name>A0A2B4S3Z6_STYPI</name>
<dbReference type="GO" id="GO:0008198">
    <property type="term" value="F:ferrous iron binding"/>
    <property type="evidence" value="ECO:0007669"/>
    <property type="project" value="InterPro"/>
</dbReference>
<gene>
    <name evidence="2" type="ORF">AWC38_SpisGene12129</name>
</gene>
<dbReference type="GO" id="GO:0016702">
    <property type="term" value="F:oxidoreductase activity, acting on single donors with incorporation of molecular oxygen, incorporation of two atoms of oxygen"/>
    <property type="evidence" value="ECO:0007669"/>
    <property type="project" value="UniProtKB-ARBA"/>
</dbReference>
<comment type="caution">
    <text evidence="2">The sequence shown here is derived from an EMBL/GenBank/DDBJ whole genome shotgun (WGS) entry which is preliminary data.</text>
</comment>
<sequence>MVFVGAAVLPHGTMIFDGAPNSESAACRKRNSTMPAELIKQCSALYSSCEQAADLLAKMNPEVVLLVTPHGLSLSSGSLGIYMATAAQGNALWNDEWRDIELNVPLDSQLSAHLLEFVQRRGIKADGIITFSMMEAPIRWGEVVPLWFIDRKTDSDNVKYMIAATARNTESLDVIGKALHDFVSGLDQRVAVIMSGDLAHTHEATCNIPLYLPDPRSNLKPTEIAAEFDRMWEMWARGIPYSDDVLEGTDHLDEVHPWVASQCSPWLDRILEDNPVAKACGRRSIPILHSILEKESNEGGNIVSHFLGRWAPTYYGMMTVVFRVNK</sequence>
<keyword evidence="3" id="KW-1185">Reference proteome</keyword>
<dbReference type="InterPro" id="IPR004183">
    <property type="entry name" value="Xdiol_dOase_suB"/>
</dbReference>
<dbReference type="EMBL" id="LSMT01000211">
    <property type="protein sequence ID" value="PFX23317.1"/>
    <property type="molecule type" value="Genomic_DNA"/>
</dbReference>
<evidence type="ECO:0000313" key="3">
    <source>
        <dbReference type="Proteomes" id="UP000225706"/>
    </source>
</evidence>
<evidence type="ECO:0000313" key="2">
    <source>
        <dbReference type="EMBL" id="PFX23317.1"/>
    </source>
</evidence>
<dbReference type="Proteomes" id="UP000225706">
    <property type="component" value="Unassembled WGS sequence"/>
</dbReference>
<dbReference type="Pfam" id="PF02900">
    <property type="entry name" value="LigB"/>
    <property type="match status" value="1"/>
</dbReference>
<proteinExistence type="predicted"/>
<protein>
    <submittedName>
        <fullName evidence="2">Protein TTE1956</fullName>
    </submittedName>
</protein>
<feature type="domain" description="Extradiol ring-cleavage dioxygenase class III enzyme subunit B" evidence="1">
    <location>
        <begin position="7"/>
        <end position="203"/>
    </location>
</feature>
<reference evidence="3" key="1">
    <citation type="journal article" date="2017" name="bioRxiv">
        <title>Comparative analysis of the genomes of Stylophora pistillata and Acropora digitifera provides evidence for extensive differences between species of corals.</title>
        <authorList>
            <person name="Voolstra C.R."/>
            <person name="Li Y."/>
            <person name="Liew Y.J."/>
            <person name="Baumgarten S."/>
            <person name="Zoccola D."/>
            <person name="Flot J.-F."/>
            <person name="Tambutte S."/>
            <person name="Allemand D."/>
            <person name="Aranda M."/>
        </authorList>
    </citation>
    <scope>NUCLEOTIDE SEQUENCE [LARGE SCALE GENOMIC DNA]</scope>
</reference>
<dbReference type="SUPFAM" id="SSF53213">
    <property type="entry name" value="LigB-like"/>
    <property type="match status" value="1"/>
</dbReference>
<accession>A0A2B4S3Z6</accession>
<evidence type="ECO:0000259" key="1">
    <source>
        <dbReference type="Pfam" id="PF02900"/>
    </source>
</evidence>
<organism evidence="2 3">
    <name type="scientific">Stylophora pistillata</name>
    <name type="common">Smooth cauliflower coral</name>
    <dbReference type="NCBI Taxonomy" id="50429"/>
    <lineage>
        <taxon>Eukaryota</taxon>
        <taxon>Metazoa</taxon>
        <taxon>Cnidaria</taxon>
        <taxon>Anthozoa</taxon>
        <taxon>Hexacorallia</taxon>
        <taxon>Scleractinia</taxon>
        <taxon>Astrocoeniina</taxon>
        <taxon>Pocilloporidae</taxon>
        <taxon>Stylophora</taxon>
    </lineage>
</organism>